<dbReference type="Proteomes" id="UP000679220">
    <property type="component" value="Unassembled WGS sequence"/>
</dbReference>
<gene>
    <name evidence="1" type="ORF">KDU71_06940</name>
</gene>
<sequence length="125" mass="14448">MKWIFSHKNLVNTAILMVFSWVFCFVSIGNIQASSHSQPDENRIVFEQLKLNQHGITPKTEYSHAFSVRGCHSSSAKETNKRLSAALSNNNLNVTKQYVYLLHRHFAIGIKVCTSILLYPFHYFW</sequence>
<evidence type="ECO:0000313" key="2">
    <source>
        <dbReference type="Proteomes" id="UP000679220"/>
    </source>
</evidence>
<proteinExistence type="predicted"/>
<dbReference type="EMBL" id="JAGTAR010000008">
    <property type="protein sequence ID" value="MBR8535289.1"/>
    <property type="molecule type" value="Genomic_DNA"/>
</dbReference>
<accession>A0A941IXD7</accession>
<dbReference type="AlphaFoldDB" id="A0A941IXD7"/>
<comment type="caution">
    <text evidence="1">The sequence shown here is derived from an EMBL/GenBank/DDBJ whole genome shotgun (WGS) entry which is preliminary data.</text>
</comment>
<reference evidence="1" key="2">
    <citation type="submission" date="2021-04" db="EMBL/GenBank/DDBJ databases">
        <authorList>
            <person name="Zhang T."/>
            <person name="Zhang Y."/>
            <person name="Lu D."/>
            <person name="Zuo D."/>
            <person name="Du Z."/>
        </authorList>
    </citation>
    <scope>NUCLEOTIDE SEQUENCE</scope>
    <source>
        <strain evidence="1">JR1</strain>
    </source>
</reference>
<dbReference type="RefSeq" id="WP_212189193.1">
    <property type="nucleotide sequence ID" value="NZ_JAGTAR010000008.1"/>
</dbReference>
<name>A0A941IXD7_9BACT</name>
<keyword evidence="2" id="KW-1185">Reference proteome</keyword>
<evidence type="ECO:0000313" key="1">
    <source>
        <dbReference type="EMBL" id="MBR8535289.1"/>
    </source>
</evidence>
<reference evidence="1" key="1">
    <citation type="journal article" date="2018" name="Int. J. Syst. Evol. Microbiol.">
        <title>Carboxylicivirga sediminis sp. nov., isolated from coastal sediment.</title>
        <authorList>
            <person name="Wang F.Q."/>
            <person name="Ren L.H."/>
            <person name="Zou R.J."/>
            <person name="Sun Y.Z."/>
            <person name="Liu X.J."/>
            <person name="Jiang F."/>
            <person name="Liu L.J."/>
        </authorList>
    </citation>
    <scope>NUCLEOTIDE SEQUENCE</scope>
    <source>
        <strain evidence="1">JR1</strain>
    </source>
</reference>
<protein>
    <submittedName>
        <fullName evidence="1">Uncharacterized protein</fullName>
    </submittedName>
</protein>
<organism evidence="1 2">
    <name type="scientific">Carboxylicivirga sediminis</name>
    <dbReference type="NCBI Taxonomy" id="2006564"/>
    <lineage>
        <taxon>Bacteria</taxon>
        <taxon>Pseudomonadati</taxon>
        <taxon>Bacteroidota</taxon>
        <taxon>Bacteroidia</taxon>
        <taxon>Marinilabiliales</taxon>
        <taxon>Marinilabiliaceae</taxon>
        <taxon>Carboxylicivirga</taxon>
    </lineage>
</organism>